<evidence type="ECO:0000259" key="2">
    <source>
        <dbReference type="SMART" id="SM00306"/>
    </source>
</evidence>
<feature type="region of interest" description="Disordered" evidence="1">
    <location>
        <begin position="1327"/>
        <end position="1350"/>
    </location>
</feature>
<feature type="compositionally biased region" description="Gly residues" evidence="1">
    <location>
        <begin position="2231"/>
        <end position="2247"/>
    </location>
</feature>
<dbReference type="SUPFAM" id="SSF51294">
    <property type="entry name" value="Hedgehog/intein (Hint) domain"/>
    <property type="match status" value="1"/>
</dbReference>
<evidence type="ECO:0000259" key="3">
    <source>
        <dbReference type="SMART" id="SM00458"/>
    </source>
</evidence>
<evidence type="ECO:0000313" key="5">
    <source>
        <dbReference type="Proteomes" id="UP001183629"/>
    </source>
</evidence>
<sequence length="2543" mass="271512">MLTTTLVVTGTASQGLALPPDNPVRGQSTVELPELPEIKPLAENEEARKDLTTKPENEIEPYAPKAVTPWRAGAGEVDLTGVEAGESLPIAGTPVSVGVPEGGDPAALAGLWKVDLAAPETSQTAGVPGLIMKVTPPAAADPAASVALTVDYTTFADLYGPQAADRFGMMLLPDCVYDAPTTGECAPSTEDPAPAVPSDVEVIPPPANARSAAGERRVVTGAVPLSGLLDGAPAAANARAAAASSGVVGALDTGASSSGDFTATPLLSSGSWAAGQSSGAFTYSYQVHVPETAGGLNPKVALGYSSQTVDGRTSATNNQSSWIGDGWDYSAGSITRTYTSCAQDSKTAGANNKNHRSGDMCWGSNNATLSLGGSTTELVWDDNKWTTANGDGSVITQVKDDKSGNGAWKGEYWVVTTRDGTRYHFGMNRLPGWAAGKPETNSVLNVPVFGNHSNEDCYQLKFADSHCYQGWRWSLDYVEDVHGNAMSFWWEKEGGYYARNFGWNKPVAYDRGGYLTRIDYGQRRDSLFSASAPASVAFTVAERCFDEDGLTCTDANFASKDPGKYRIWYDTPADLNCVAGKQCWNANPSFYSRKRLDKITTSAQRYEHSTARQTVDEYQLRQSFPVLKTGPNTALWLESILRTGYDRAGAAGQKITLNPVRFESNPEDMPNRVKDDSRPSFSRLRIARVINEYGGETVVSYKAPAGDCATGQNLPRKDQTALLKSNDRLCYPTYWHPDPAVEDIDWFHKYVVESVEELPNVSGAHGTKTAYEYDGAAWRLADAEFSKKSTRTYSQFAGFARTTVLSGVDDPAIGSRRTKAVTRYFQGLGDDRSVKDSAGVEIAKDREPFAGRVAEELTYSSATAADGDWLTRSVTYPEATELARRNRADEVSPLIAWRITEPRQKSWARSSGNGDDKRTIREVETRTTFEGTYGLPTQIESLGDTGRSGDESCTRTTYYHQTSRNLIGLTQEMLASPTLCEDATWTDLKSLAGGGRTAYDGKAFGIAPANDSRGLVTETLSLKADGTGFQSAGTTEFDAIGRVVATTDVDGKKSTMTYRPATGQAFWITTKNSLGHEQTQEVEPGRAVTLKTTDLNKHVSEARFDALGRLIEAWSPGRTPTATTLPDFKAVYTTPAGSPPYVTTYTRGHENKTQVSVTLYDGLGRERQSQEEAVGGGRLITDTLYNSSGEVWQSNNAYFATGKPEGSLFTPLADTAIPNMTRYTYDGMGRVLEELPVLNGSAKPERATRYEYGLDHSTVINPAGSSSYRIWSDANGRTTRIDTFTDAARTTFTSMRYEFDTRGQMVKALHSEDPTRPWSWGFDQRGRMITSSDPDAGTSTTTYDHRDRPVTTTNARGVKTWTGYDELSRPIEQRLGSATGQLLAGYTYDSAPGGVGLPASVTRYTNNEAYTQTVGGYTNDYQPTSTTLTLPQSVADTWGFKTSYTYSYTYTDTGLPESSVLPAVGSLPSEKLLVRYSNDGLPLSVSGQDWYGTETVYSPYGQVVRSTLGSQPYRVWALADYDEASGELKRSQVFREQTGNKLLVSGNLVSQRDYAYDAAGNITDIQERSTGIEERQCFTYDARGQLTKAWTSKNVMTCGSGPVTTDGTVLAGAGVDKTGYWQEYTYDLLGNRTKLVEKDLTGDTAKDATTTYSYGGAGGAQPRTLTKVGKKFTTPAGAQVTAEATRLYELTGETKSVTSIQNGDKQELSWTYDGQIESITGQGGTGKTEYVGQAGKCLDLKSGVPAAGVPLQSTACNGSLAQKFTFTPVPGQSNPNLGTLSIFQDWCVVPAGSAAGSAVQVQRCDGTAVQQVARNASGQLIHQPSGLCIAVQNTSGANGTPVVLATCGTGGEQKWEPQNQTRHIYGPGGSRLITVQGRQATLMLGETTLTVQTGGVQVSAQRNYAAPGGGVMRYTNASGSGMVAVASDPQGTPSAEVALADGMETRIRKQDPFGNQRGVATLGSKMETKAGYLGATPDDASGYVPLGARLYDPVAGRFLSADPLLDLADPVQNNGYSYAHNNPMTLSDPSGLSVSLSASEMDAAYKGAGLSTAQVAQAQAAMNSSLVSVILGAAWNILAEFLGINDAINCFGGDMWACGSLIIGAVPWGKIAKIPKIAKAIDLTISAVRAWQTARKIAERVMAAAKAAEAAFIAAKKLAAEKAKKAAQAAAKKAADLAKTTSAKAADMTKKTGNPAQKSSQAKANPTSSSAAGNGGGGNKPAAPASKGDNASGGGRSDGGSSGGGGSCPTSGNSFVPGTRVLMADGTTKPIEDVKTGDIVQATEAETGETEPKTVTATITGHGIKHLVKVVIDTDGEHGTETAVITATDGHPFWVPELGQWLDATDLQPGQWLHTSAGTWIQITAVDRWTTPSTTVHNLTVSDIHTYYVLADNEPVLVHNNNCGGEPVEVTVSWQPGMPKAEFNRKAAELQALSDAGKLFKAPNPVSRDPSVTGKYKADLIRRVYDQYGATNRGFADALKSRILTRMDPDHVWELQLGGPDASGNLRMLDRFTNQQIGMRQIWPQIRGLPDYTPIKIIIEGPS</sequence>
<dbReference type="InterPro" id="IPR006530">
    <property type="entry name" value="YD"/>
</dbReference>
<dbReference type="SMART" id="SM00306">
    <property type="entry name" value="HintN"/>
    <property type="match status" value="1"/>
</dbReference>
<dbReference type="InterPro" id="IPR022385">
    <property type="entry name" value="Rhs_assc_core"/>
</dbReference>
<dbReference type="Gene3D" id="2.180.10.10">
    <property type="entry name" value="RHS repeat-associated core"/>
    <property type="match status" value="2"/>
</dbReference>
<evidence type="ECO:0000313" key="4">
    <source>
        <dbReference type="EMBL" id="MDR7322564.1"/>
    </source>
</evidence>
<dbReference type="InterPro" id="IPR000772">
    <property type="entry name" value="Ricin_B_lectin"/>
</dbReference>
<feature type="compositionally biased region" description="Basic and acidic residues" evidence="1">
    <location>
        <begin position="36"/>
        <end position="55"/>
    </location>
</feature>
<dbReference type="EMBL" id="JAVDYC010000001">
    <property type="protein sequence ID" value="MDR7322564.1"/>
    <property type="molecule type" value="Genomic_DNA"/>
</dbReference>
<dbReference type="SMART" id="SM00458">
    <property type="entry name" value="RICIN"/>
    <property type="match status" value="1"/>
</dbReference>
<dbReference type="InterPro" id="IPR050708">
    <property type="entry name" value="T6SS_VgrG/RHS"/>
</dbReference>
<organism evidence="4 5">
    <name type="scientific">Catenuloplanes niger</name>
    <dbReference type="NCBI Taxonomy" id="587534"/>
    <lineage>
        <taxon>Bacteria</taxon>
        <taxon>Bacillati</taxon>
        <taxon>Actinomycetota</taxon>
        <taxon>Actinomycetes</taxon>
        <taxon>Micromonosporales</taxon>
        <taxon>Micromonosporaceae</taxon>
        <taxon>Catenuloplanes</taxon>
    </lineage>
</organism>
<comment type="caution">
    <text evidence="4">The sequence shown here is derived from an EMBL/GenBank/DDBJ whole genome shotgun (WGS) entry which is preliminary data.</text>
</comment>
<accession>A0AAE3ZMB0</accession>
<feature type="compositionally biased region" description="Polar residues" evidence="1">
    <location>
        <begin position="2191"/>
        <end position="2203"/>
    </location>
</feature>
<name>A0AAE3ZMB0_9ACTN</name>
<dbReference type="InterPro" id="IPR035992">
    <property type="entry name" value="Ricin_B-like_lectins"/>
</dbReference>
<proteinExistence type="predicted"/>
<dbReference type="Pfam" id="PF00652">
    <property type="entry name" value="Ricin_B_lectin"/>
    <property type="match status" value="1"/>
</dbReference>
<dbReference type="Proteomes" id="UP001183629">
    <property type="component" value="Unassembled WGS sequence"/>
</dbReference>
<feature type="domain" description="Ricin B lectin" evidence="3">
    <location>
        <begin position="1724"/>
        <end position="1858"/>
    </location>
</feature>
<evidence type="ECO:0000256" key="1">
    <source>
        <dbReference type="SAM" id="MobiDB-lite"/>
    </source>
</evidence>
<dbReference type="NCBIfam" id="TIGR03696">
    <property type="entry name" value="Rhs_assc_core"/>
    <property type="match status" value="1"/>
</dbReference>
<dbReference type="PANTHER" id="PTHR32305:SF17">
    <property type="entry name" value="TRNA NUCLEASE WAPA"/>
    <property type="match status" value="1"/>
</dbReference>
<dbReference type="NCBIfam" id="TIGR01643">
    <property type="entry name" value="YD_repeat_2x"/>
    <property type="match status" value="1"/>
</dbReference>
<dbReference type="Gene3D" id="2.170.16.10">
    <property type="entry name" value="Hedgehog/Intein (Hint) domain"/>
    <property type="match status" value="1"/>
</dbReference>
<protein>
    <submittedName>
        <fullName evidence="4">RHS repeat-associated protein</fullName>
    </submittedName>
</protein>
<feature type="compositionally biased region" description="Polar residues" evidence="1">
    <location>
        <begin position="1329"/>
        <end position="1342"/>
    </location>
</feature>
<feature type="domain" description="Hint" evidence="2">
    <location>
        <begin position="2252"/>
        <end position="2357"/>
    </location>
</feature>
<dbReference type="CDD" id="cd00081">
    <property type="entry name" value="Hint"/>
    <property type="match status" value="1"/>
</dbReference>
<feature type="region of interest" description="Disordered" evidence="1">
    <location>
        <begin position="2181"/>
        <end position="2260"/>
    </location>
</feature>
<dbReference type="PANTHER" id="PTHR32305">
    <property type="match status" value="1"/>
</dbReference>
<dbReference type="InterPro" id="IPR003587">
    <property type="entry name" value="Hint_dom_N"/>
</dbReference>
<feature type="region of interest" description="Disordered" evidence="1">
    <location>
        <begin position="1"/>
        <end position="55"/>
    </location>
</feature>
<dbReference type="PROSITE" id="PS50231">
    <property type="entry name" value="RICIN_B_LECTIN"/>
    <property type="match status" value="1"/>
</dbReference>
<gene>
    <name evidence="4" type="ORF">J2S44_002814</name>
</gene>
<dbReference type="InterPro" id="IPR036844">
    <property type="entry name" value="Hint_dom_sf"/>
</dbReference>
<keyword evidence="5" id="KW-1185">Reference proteome</keyword>
<reference evidence="4 5" key="1">
    <citation type="submission" date="2023-07" db="EMBL/GenBank/DDBJ databases">
        <title>Sequencing the genomes of 1000 actinobacteria strains.</title>
        <authorList>
            <person name="Klenk H.-P."/>
        </authorList>
    </citation>
    <scope>NUCLEOTIDE SEQUENCE [LARGE SCALE GENOMIC DNA]</scope>
    <source>
        <strain evidence="4 5">DSM 44711</strain>
    </source>
</reference>
<dbReference type="SUPFAM" id="SSF50370">
    <property type="entry name" value="Ricin B-like lectins"/>
    <property type="match status" value="1"/>
</dbReference>
<dbReference type="Pfam" id="PF07591">
    <property type="entry name" value="PT-HINT"/>
    <property type="match status" value="1"/>
</dbReference>
<feature type="compositionally biased region" description="Polar residues" evidence="1">
    <location>
        <begin position="1"/>
        <end position="14"/>
    </location>
</feature>